<evidence type="ECO:0000313" key="2">
    <source>
        <dbReference type="Proteomes" id="UP001358586"/>
    </source>
</evidence>
<dbReference type="SUPFAM" id="SSF50978">
    <property type="entry name" value="WD40 repeat-like"/>
    <property type="match status" value="1"/>
</dbReference>
<evidence type="ECO:0000313" key="1">
    <source>
        <dbReference type="EMBL" id="KAK5774793.1"/>
    </source>
</evidence>
<dbReference type="InterPro" id="IPR015943">
    <property type="entry name" value="WD40/YVTN_repeat-like_dom_sf"/>
</dbReference>
<dbReference type="PANTHER" id="PTHR22844">
    <property type="entry name" value="F-BOX AND WD40 DOMAIN PROTEIN"/>
    <property type="match status" value="1"/>
</dbReference>
<keyword evidence="2" id="KW-1185">Reference proteome</keyword>
<dbReference type="Proteomes" id="UP001358586">
    <property type="component" value="Chromosome 12"/>
</dbReference>
<proteinExistence type="predicted"/>
<protein>
    <submittedName>
        <fullName evidence="1">Uncharacterized protein</fullName>
    </submittedName>
</protein>
<name>A0ABR0MLC6_GOSAR</name>
<reference evidence="1 2" key="1">
    <citation type="submission" date="2023-03" db="EMBL/GenBank/DDBJ databases">
        <title>WGS of Gossypium arboreum.</title>
        <authorList>
            <person name="Yu D."/>
        </authorList>
    </citation>
    <scope>NUCLEOTIDE SEQUENCE [LARGE SCALE GENOMIC DNA]</scope>
    <source>
        <tissue evidence="1">Leaf</tissue>
    </source>
</reference>
<gene>
    <name evidence="1" type="ORF">PVK06_042649</name>
</gene>
<comment type="caution">
    <text evidence="1">The sequence shown here is derived from an EMBL/GenBank/DDBJ whole genome shotgun (WGS) entry which is preliminary data.</text>
</comment>
<dbReference type="InterPro" id="IPR001680">
    <property type="entry name" value="WD40_rpt"/>
</dbReference>
<dbReference type="EMBL" id="JARKNE010000012">
    <property type="protein sequence ID" value="KAK5774793.1"/>
    <property type="molecule type" value="Genomic_DNA"/>
</dbReference>
<dbReference type="PANTHER" id="PTHR22844:SF370">
    <property type="entry name" value="OS12G0594000 PROTEIN"/>
    <property type="match status" value="1"/>
</dbReference>
<dbReference type="InterPro" id="IPR045182">
    <property type="entry name" value="JINGUBANG-like"/>
</dbReference>
<dbReference type="InterPro" id="IPR036322">
    <property type="entry name" value="WD40_repeat_dom_sf"/>
</dbReference>
<accession>A0ABR0MLC6</accession>
<organism evidence="1 2">
    <name type="scientific">Gossypium arboreum</name>
    <name type="common">Tree cotton</name>
    <name type="synonym">Gossypium nanking</name>
    <dbReference type="NCBI Taxonomy" id="29729"/>
    <lineage>
        <taxon>Eukaryota</taxon>
        <taxon>Viridiplantae</taxon>
        <taxon>Streptophyta</taxon>
        <taxon>Embryophyta</taxon>
        <taxon>Tracheophyta</taxon>
        <taxon>Spermatophyta</taxon>
        <taxon>Magnoliopsida</taxon>
        <taxon>eudicotyledons</taxon>
        <taxon>Gunneridae</taxon>
        <taxon>Pentapetalae</taxon>
        <taxon>rosids</taxon>
        <taxon>malvids</taxon>
        <taxon>Malvales</taxon>
        <taxon>Malvaceae</taxon>
        <taxon>Malvoideae</taxon>
        <taxon>Gossypium</taxon>
    </lineage>
</organism>
<dbReference type="Pfam" id="PF00400">
    <property type="entry name" value="WD40"/>
    <property type="match status" value="1"/>
</dbReference>
<dbReference type="Gene3D" id="2.130.10.10">
    <property type="entry name" value="YVTN repeat-like/Quinoprotein amine dehydrogenase"/>
    <property type="match status" value="1"/>
</dbReference>
<sequence length="115" mass="12893">MMSSLNPCTSPYNKSPWIASTPPDSDFGQNGLIVSLVREEGHVYSLAASRRLLYAGSDSNNIRVWKNLQEFSAFKSKSRLVKAIILFGDRVFTSHQDGKIHVWKVTSTNPIIHKT</sequence>